<feature type="chain" id="PRO_5045125185" description="SH3 domain-containing protein" evidence="1">
    <location>
        <begin position="24"/>
        <end position="149"/>
    </location>
</feature>
<evidence type="ECO:0008006" key="4">
    <source>
        <dbReference type="Google" id="ProtNLM"/>
    </source>
</evidence>
<comment type="caution">
    <text evidence="2">The sequence shown here is derived from an EMBL/GenBank/DDBJ whole genome shotgun (WGS) entry which is preliminary data.</text>
</comment>
<dbReference type="Proteomes" id="UP000650424">
    <property type="component" value="Unassembled WGS sequence"/>
</dbReference>
<evidence type="ECO:0000313" key="3">
    <source>
        <dbReference type="Proteomes" id="UP000650424"/>
    </source>
</evidence>
<dbReference type="RefSeq" id="WP_186947883.1">
    <property type="nucleotide sequence ID" value="NZ_JACOGF010000006.1"/>
</dbReference>
<accession>A0ABR6ZRY7</accession>
<evidence type="ECO:0000313" key="2">
    <source>
        <dbReference type="EMBL" id="MBC3918636.1"/>
    </source>
</evidence>
<keyword evidence="1" id="KW-0732">Signal</keyword>
<dbReference type="EMBL" id="JACOGF010000006">
    <property type="protein sequence ID" value="MBC3918636.1"/>
    <property type="molecule type" value="Genomic_DNA"/>
</dbReference>
<dbReference type="InterPro" id="IPR010466">
    <property type="entry name" value="DUF1058"/>
</dbReference>
<organism evidence="2 3">
    <name type="scientific">Undibacterium hunanense</name>
    <dbReference type="NCBI Taxonomy" id="2762292"/>
    <lineage>
        <taxon>Bacteria</taxon>
        <taxon>Pseudomonadati</taxon>
        <taxon>Pseudomonadota</taxon>
        <taxon>Betaproteobacteria</taxon>
        <taxon>Burkholderiales</taxon>
        <taxon>Oxalobacteraceae</taxon>
        <taxon>Undibacterium</taxon>
    </lineage>
</organism>
<proteinExistence type="predicted"/>
<sequence length="149" mass="15991">MRRLITTLPLILLALTAGGTAQALEFRSVGASPVIMYDAPGAKGAKLYVAPRGMPVEVVFTSGAWSKVRDMAGDMSWVESKDLITRRSLVVRVANAKVRAAADDASALVFSADKHVLLEMAEPVSAGWVKVKHKDGQIGFVKINEVWGL</sequence>
<gene>
    <name evidence="2" type="ORF">H8L32_14170</name>
</gene>
<reference evidence="2 3" key="1">
    <citation type="submission" date="2020-08" db="EMBL/GenBank/DDBJ databases">
        <title>Novel species isolated from subtropical streams in China.</title>
        <authorList>
            <person name="Lu H."/>
        </authorList>
    </citation>
    <scope>NUCLEOTIDE SEQUENCE [LARGE SCALE GENOMIC DNA]</scope>
    <source>
        <strain evidence="2 3">CY18W</strain>
    </source>
</reference>
<feature type="signal peptide" evidence="1">
    <location>
        <begin position="1"/>
        <end position="23"/>
    </location>
</feature>
<keyword evidence="3" id="KW-1185">Reference proteome</keyword>
<dbReference type="Pfam" id="PF06347">
    <property type="entry name" value="SH3_4"/>
    <property type="match status" value="2"/>
</dbReference>
<protein>
    <recommendedName>
        <fullName evidence="4">SH3 domain-containing protein</fullName>
    </recommendedName>
</protein>
<name>A0ABR6ZRY7_9BURK</name>
<dbReference type="Gene3D" id="2.30.30.40">
    <property type="entry name" value="SH3 Domains"/>
    <property type="match status" value="2"/>
</dbReference>
<evidence type="ECO:0000256" key="1">
    <source>
        <dbReference type="SAM" id="SignalP"/>
    </source>
</evidence>